<dbReference type="InterPro" id="IPR036615">
    <property type="entry name" value="Mur_ligase_C_dom_sf"/>
</dbReference>
<dbReference type="InterPro" id="IPR001645">
    <property type="entry name" value="Folylpolyglutamate_synth"/>
</dbReference>
<evidence type="ECO:0000256" key="7">
    <source>
        <dbReference type="ARBA" id="ARBA00022840"/>
    </source>
</evidence>
<dbReference type="PANTHER" id="PTHR11136">
    <property type="entry name" value="FOLYLPOLYGLUTAMATE SYNTHASE-RELATED"/>
    <property type="match status" value="1"/>
</dbReference>
<dbReference type="Pfam" id="PF08245">
    <property type="entry name" value="Mur_ligase_M"/>
    <property type="match status" value="1"/>
</dbReference>
<dbReference type="PIRSF" id="PIRSF001563">
    <property type="entry name" value="Folylpolyglu_synth"/>
    <property type="match status" value="1"/>
</dbReference>
<dbReference type="EMBL" id="AP017655">
    <property type="protein sequence ID" value="BAV63788.1"/>
    <property type="molecule type" value="Genomic_DNA"/>
</dbReference>
<dbReference type="GO" id="GO:0046654">
    <property type="term" value="P:tetrahydrofolate biosynthetic process"/>
    <property type="evidence" value="ECO:0007669"/>
    <property type="project" value="UniProtKB-UniPathway"/>
</dbReference>
<evidence type="ECO:0000256" key="6">
    <source>
        <dbReference type="ARBA" id="ARBA00022741"/>
    </source>
</evidence>
<dbReference type="InterPro" id="IPR013221">
    <property type="entry name" value="Mur_ligase_cen"/>
</dbReference>
<comment type="cofactor">
    <cofactor evidence="1">
        <name>Mg(2+)</name>
        <dbReference type="ChEBI" id="CHEBI:18420"/>
    </cofactor>
</comment>
<organism evidence="12 13">
    <name type="scientific">Sphingobium cloacae</name>
    <dbReference type="NCBI Taxonomy" id="120107"/>
    <lineage>
        <taxon>Bacteria</taxon>
        <taxon>Pseudomonadati</taxon>
        <taxon>Pseudomonadota</taxon>
        <taxon>Alphaproteobacteria</taxon>
        <taxon>Sphingomonadales</taxon>
        <taxon>Sphingomonadaceae</taxon>
        <taxon>Sphingobium</taxon>
    </lineage>
</organism>
<gene>
    <name evidence="12" type="ORF">SCLO_1007480</name>
</gene>
<evidence type="ECO:0000313" key="12">
    <source>
        <dbReference type="EMBL" id="BAV63788.1"/>
    </source>
</evidence>
<dbReference type="SUPFAM" id="SSF53244">
    <property type="entry name" value="MurD-like peptide ligases, peptide-binding domain"/>
    <property type="match status" value="1"/>
</dbReference>
<dbReference type="GO" id="GO:0004326">
    <property type="term" value="F:tetrahydrofolylpolyglutamate synthase activity"/>
    <property type="evidence" value="ECO:0007669"/>
    <property type="project" value="UniProtKB-EC"/>
</dbReference>
<evidence type="ECO:0000256" key="4">
    <source>
        <dbReference type="ARBA" id="ARBA00022598"/>
    </source>
</evidence>
<keyword evidence="8" id="KW-0460">Magnesium</keyword>
<dbReference type="OrthoDB" id="9809356at2"/>
<dbReference type="RefSeq" id="WP_066514006.1">
    <property type="nucleotide sequence ID" value="NZ_AP017655.1"/>
</dbReference>
<dbReference type="Gene3D" id="3.90.190.20">
    <property type="entry name" value="Mur ligase, C-terminal domain"/>
    <property type="match status" value="1"/>
</dbReference>
<comment type="similarity">
    <text evidence="2 10">Belongs to the folylpolyglutamate synthase family.</text>
</comment>
<dbReference type="EC" id="6.3.2.17" evidence="3"/>
<keyword evidence="4 10" id="KW-0436">Ligase</keyword>
<dbReference type="AlphaFoldDB" id="A0A1E1EZT5"/>
<evidence type="ECO:0000256" key="5">
    <source>
        <dbReference type="ARBA" id="ARBA00022723"/>
    </source>
</evidence>
<feature type="domain" description="Mur ligase central" evidence="11">
    <location>
        <begin position="54"/>
        <end position="270"/>
    </location>
</feature>
<keyword evidence="6 10" id="KW-0547">Nucleotide-binding</keyword>
<dbReference type="FunFam" id="3.40.1190.10:FF:000011">
    <property type="entry name" value="Folylpolyglutamate synthase/dihydrofolate synthase"/>
    <property type="match status" value="1"/>
</dbReference>
<dbReference type="GO" id="GO:0005737">
    <property type="term" value="C:cytoplasm"/>
    <property type="evidence" value="ECO:0007669"/>
    <property type="project" value="TreeGrafter"/>
</dbReference>
<evidence type="ECO:0000256" key="9">
    <source>
        <dbReference type="ARBA" id="ARBA00047493"/>
    </source>
</evidence>
<evidence type="ECO:0000259" key="11">
    <source>
        <dbReference type="Pfam" id="PF08245"/>
    </source>
</evidence>
<dbReference type="Proteomes" id="UP000218272">
    <property type="component" value="Chromosome SCLO_1"/>
</dbReference>
<dbReference type="PROSITE" id="PS01012">
    <property type="entry name" value="FOLYLPOLYGLU_SYNT_2"/>
    <property type="match status" value="1"/>
</dbReference>
<evidence type="ECO:0000256" key="10">
    <source>
        <dbReference type="PIRNR" id="PIRNR001563"/>
    </source>
</evidence>
<evidence type="ECO:0000313" key="13">
    <source>
        <dbReference type="Proteomes" id="UP000218272"/>
    </source>
</evidence>
<keyword evidence="7 10" id="KW-0067">ATP-binding</keyword>
<comment type="catalytic activity">
    <reaction evidence="9">
        <text>(6S)-5,6,7,8-tetrahydrofolyl-(gamma-L-Glu)(n) + L-glutamate + ATP = (6S)-5,6,7,8-tetrahydrofolyl-(gamma-L-Glu)(n+1) + ADP + phosphate + H(+)</text>
        <dbReference type="Rhea" id="RHEA:10580"/>
        <dbReference type="Rhea" id="RHEA-COMP:14738"/>
        <dbReference type="Rhea" id="RHEA-COMP:14740"/>
        <dbReference type="ChEBI" id="CHEBI:15378"/>
        <dbReference type="ChEBI" id="CHEBI:29985"/>
        <dbReference type="ChEBI" id="CHEBI:30616"/>
        <dbReference type="ChEBI" id="CHEBI:43474"/>
        <dbReference type="ChEBI" id="CHEBI:141005"/>
        <dbReference type="ChEBI" id="CHEBI:456216"/>
        <dbReference type="EC" id="6.3.2.17"/>
    </reaction>
</comment>
<dbReference type="GO" id="GO:0008841">
    <property type="term" value="F:dihydrofolate synthase activity"/>
    <property type="evidence" value="ECO:0007669"/>
    <property type="project" value="TreeGrafter"/>
</dbReference>
<keyword evidence="5" id="KW-0479">Metal-binding</keyword>
<dbReference type="SUPFAM" id="SSF53623">
    <property type="entry name" value="MurD-like peptide ligases, catalytic domain"/>
    <property type="match status" value="1"/>
</dbReference>
<sequence length="440" mass="47078">MADHAISDDPEVQAQLDRLATLSPGADILGLDRIARLLERLGDPHRALPPVFHVAGTNGKGSTCAFLRAALEADGKSVHVFTSPHLVRFNERIRVASELIGDAPLAHYLERVLDVAGGIGASFFEVTTAAAFLAFAEHPADAAIIEVGLGGRLDATNVIADPVACGIAQLGIDHQAFLGDSLKAIAAEKAGIAKSSAPLVTQRYPESLFPVMIDAAMRARTTWFAMGTDWDAAAYRDRLHYRDARGRIETPLPRLPGAHQVENAALAFAMLRHQQVVEVHEAALKAAPLWAHWPARLQRLERGPLLAPLPEEATVWLDGGHNAAAGQAISAFFTPERLEGQRLHLIIGMLANKDLEAWLAPFAGQISHIYVLPVKGHEHHAADRFAKVAALWDIGCSNHDSASEAITAIASGGDAAPKLLMAGSLYLAGEILRSNGQFPD</sequence>
<dbReference type="GO" id="GO:0046872">
    <property type="term" value="F:metal ion binding"/>
    <property type="evidence" value="ECO:0007669"/>
    <property type="project" value="UniProtKB-KW"/>
</dbReference>
<accession>A0A1E1EZT5</accession>
<dbReference type="InterPro" id="IPR036565">
    <property type="entry name" value="Mur-like_cat_sf"/>
</dbReference>
<evidence type="ECO:0000256" key="1">
    <source>
        <dbReference type="ARBA" id="ARBA00001946"/>
    </source>
</evidence>
<dbReference type="PANTHER" id="PTHR11136:SF0">
    <property type="entry name" value="DIHYDROFOLATE SYNTHETASE-RELATED"/>
    <property type="match status" value="1"/>
</dbReference>
<evidence type="ECO:0000256" key="2">
    <source>
        <dbReference type="ARBA" id="ARBA00008276"/>
    </source>
</evidence>
<name>A0A1E1EZT5_9SPHN</name>
<dbReference type="KEGG" id="sclo:SCLO_1007480"/>
<dbReference type="UniPathway" id="UPA00077">
    <property type="reaction ID" value="UER00157"/>
</dbReference>
<evidence type="ECO:0000256" key="8">
    <source>
        <dbReference type="ARBA" id="ARBA00022842"/>
    </source>
</evidence>
<evidence type="ECO:0000256" key="3">
    <source>
        <dbReference type="ARBA" id="ARBA00013025"/>
    </source>
</evidence>
<proteinExistence type="inferred from homology"/>
<reference evidence="12 13" key="1">
    <citation type="submission" date="2016-10" db="EMBL/GenBank/DDBJ databases">
        <title>Complete Genome Sequence of the Nonylphenol-Degrading Bacterium Sphingobium cloacae JCM 10874T.</title>
        <authorList>
            <person name="Ootsuka M."/>
            <person name="Nishizawa T."/>
            <person name="Ohta H."/>
        </authorList>
    </citation>
    <scope>NUCLEOTIDE SEQUENCE [LARGE SCALE GENOMIC DNA]</scope>
    <source>
        <strain evidence="12 13">JCM 10874</strain>
    </source>
</reference>
<dbReference type="InterPro" id="IPR018109">
    <property type="entry name" value="Folylpolyglutamate_synth_CS"/>
</dbReference>
<dbReference type="Gene3D" id="3.40.1190.10">
    <property type="entry name" value="Mur-like, catalytic domain"/>
    <property type="match status" value="1"/>
</dbReference>
<keyword evidence="13" id="KW-1185">Reference proteome</keyword>
<dbReference type="GO" id="GO:0005524">
    <property type="term" value="F:ATP binding"/>
    <property type="evidence" value="ECO:0007669"/>
    <property type="project" value="UniProtKB-KW"/>
</dbReference>
<dbReference type="NCBIfam" id="TIGR01499">
    <property type="entry name" value="folC"/>
    <property type="match status" value="1"/>
</dbReference>
<protein>
    <recommendedName>
        <fullName evidence="3">tetrahydrofolate synthase</fullName>
        <ecNumber evidence="3">6.3.2.17</ecNumber>
    </recommendedName>
</protein>